<gene>
    <name evidence="1" type="ordered locus">Fraau_0006</name>
</gene>
<proteinExistence type="predicted"/>
<reference evidence="1" key="1">
    <citation type="submission" date="2012-02" db="EMBL/GenBank/DDBJ databases">
        <title>The complete genome of Frateuria aurantia DSM 6220.</title>
        <authorList>
            <consortium name="US DOE Joint Genome Institute (JGI-PGF)"/>
            <person name="Lucas S."/>
            <person name="Copeland A."/>
            <person name="Lapidus A."/>
            <person name="Glavina del Rio T."/>
            <person name="Dalin E."/>
            <person name="Tice H."/>
            <person name="Bruce D."/>
            <person name="Goodwin L."/>
            <person name="Pitluck S."/>
            <person name="Peters L."/>
            <person name="Ovchinnikova G."/>
            <person name="Teshima H."/>
            <person name="Kyrpides N."/>
            <person name="Mavromatis K."/>
            <person name="Ivanova N."/>
            <person name="Brettin T."/>
            <person name="Detter J.C."/>
            <person name="Han C."/>
            <person name="Larimer F."/>
            <person name="Land M."/>
            <person name="Hauser L."/>
            <person name="Markowitz V."/>
            <person name="Cheng J.-F."/>
            <person name="Hugenholtz P."/>
            <person name="Woyke T."/>
            <person name="Wu D."/>
            <person name="Brambilla E."/>
            <person name="Klenk H.-P."/>
            <person name="Eisen J.A."/>
        </authorList>
    </citation>
    <scope>NUCLEOTIDE SEQUENCE</scope>
    <source>
        <strain evidence="1">DSM 6220</strain>
    </source>
</reference>
<sequence>MSRRPWILFTVWLNPDFLVLYKPFGLLYR</sequence>
<evidence type="ECO:0000313" key="1">
    <source>
        <dbReference type="EMBL" id="AFC84517.1"/>
    </source>
</evidence>
<dbReference type="KEGG" id="fau:Fraau_0006"/>
<protein>
    <submittedName>
        <fullName evidence="1">Uncharacterized protein</fullName>
    </submittedName>
</protein>
<dbReference type="STRING" id="767434.Fraau_0006"/>
<organism evidence="1 2">
    <name type="scientific">Frateuria aurantia (strain ATCC 33424 / DSM 6220 / KCTC 2777 / LMG 1558 / NBRC 3245 / NCIMB 13370)</name>
    <name type="common">Acetobacter aurantius</name>
    <dbReference type="NCBI Taxonomy" id="767434"/>
    <lineage>
        <taxon>Bacteria</taxon>
        <taxon>Pseudomonadati</taxon>
        <taxon>Pseudomonadota</taxon>
        <taxon>Gammaproteobacteria</taxon>
        <taxon>Lysobacterales</taxon>
        <taxon>Rhodanobacteraceae</taxon>
        <taxon>Frateuria</taxon>
    </lineage>
</organism>
<dbReference type="AlphaFoldDB" id="H8KZ26"/>
<keyword evidence="2" id="KW-1185">Reference proteome</keyword>
<dbReference type="EMBL" id="CP003350">
    <property type="protein sequence ID" value="AFC84517.1"/>
    <property type="molecule type" value="Genomic_DNA"/>
</dbReference>
<evidence type="ECO:0000313" key="2">
    <source>
        <dbReference type="Proteomes" id="UP000005234"/>
    </source>
</evidence>
<dbReference type="HOGENOM" id="CLU_3409373_0_0_6"/>
<accession>H8KZ26</accession>
<dbReference type="Proteomes" id="UP000005234">
    <property type="component" value="Chromosome"/>
</dbReference>
<name>H8KZ26_FRAAD</name>